<dbReference type="Pfam" id="PF01765">
    <property type="entry name" value="RRF"/>
    <property type="match status" value="1"/>
</dbReference>
<reference evidence="6" key="1">
    <citation type="submission" date="2022-01" db="EMBL/GenBank/DDBJ databases">
        <authorList>
            <person name="King R."/>
        </authorList>
    </citation>
    <scope>NUCLEOTIDE SEQUENCE</scope>
</reference>
<dbReference type="InterPro" id="IPR036191">
    <property type="entry name" value="RRF_sf"/>
</dbReference>
<gene>
    <name evidence="6" type="ORF">PSYICH_LOCUS2944</name>
</gene>
<evidence type="ECO:0000256" key="1">
    <source>
        <dbReference type="ARBA" id="ARBA00005912"/>
    </source>
</evidence>
<evidence type="ECO:0000256" key="3">
    <source>
        <dbReference type="ARBA" id="ARBA00022917"/>
    </source>
</evidence>
<dbReference type="Gene3D" id="3.30.1360.40">
    <property type="match status" value="1"/>
</dbReference>
<comment type="similarity">
    <text evidence="1">Belongs to the RRF family.</text>
</comment>
<evidence type="ECO:0000259" key="5">
    <source>
        <dbReference type="Pfam" id="PF01765"/>
    </source>
</evidence>
<evidence type="ECO:0000313" key="7">
    <source>
        <dbReference type="Proteomes" id="UP001153636"/>
    </source>
</evidence>
<dbReference type="EMBL" id="OV651823">
    <property type="protein sequence ID" value="CAH1101151.1"/>
    <property type="molecule type" value="Genomic_DNA"/>
</dbReference>
<dbReference type="GO" id="GO:0006412">
    <property type="term" value="P:translation"/>
    <property type="evidence" value="ECO:0007669"/>
    <property type="project" value="UniProtKB-KW"/>
</dbReference>
<dbReference type="OrthoDB" id="407355at2759"/>
<dbReference type="Proteomes" id="UP001153636">
    <property type="component" value="Chromosome 11"/>
</dbReference>
<sequence>MFVLRTLRGVSITSSKSAYSSLPKKSFSLASLTVNKNLSNNERLNLTNPPIFSQFRTYAKGKDKKKEKGKTKVVVNETQLTEYINIDSMKKQMERVIEQLKDDFIKHLSLRSTTGSIETIPVSLDGKEHTLQELAQIVRKNTKTIVINMALFPQAIPAALKAMEKSGMNLNPQQDGTTLYVPIPKVTKEHRESLTKNAKQLFVKCKDGIRDVQIKYVKQVKKKGDLSQDIGRNIEAQVISIADGYITQGEKIFESKCQELIGKE</sequence>
<proteinExistence type="inferred from homology"/>
<evidence type="ECO:0000256" key="2">
    <source>
        <dbReference type="ARBA" id="ARBA00020581"/>
    </source>
</evidence>
<name>A0A9P0G7U2_9CUCU</name>
<dbReference type="GO" id="GO:0043023">
    <property type="term" value="F:ribosomal large subunit binding"/>
    <property type="evidence" value="ECO:0007669"/>
    <property type="project" value="TreeGrafter"/>
</dbReference>
<dbReference type="InterPro" id="IPR002661">
    <property type="entry name" value="Ribosome_recyc_fac"/>
</dbReference>
<organism evidence="6 7">
    <name type="scientific">Psylliodes chrysocephalus</name>
    <dbReference type="NCBI Taxonomy" id="3402493"/>
    <lineage>
        <taxon>Eukaryota</taxon>
        <taxon>Metazoa</taxon>
        <taxon>Ecdysozoa</taxon>
        <taxon>Arthropoda</taxon>
        <taxon>Hexapoda</taxon>
        <taxon>Insecta</taxon>
        <taxon>Pterygota</taxon>
        <taxon>Neoptera</taxon>
        <taxon>Endopterygota</taxon>
        <taxon>Coleoptera</taxon>
        <taxon>Polyphaga</taxon>
        <taxon>Cucujiformia</taxon>
        <taxon>Chrysomeloidea</taxon>
        <taxon>Chrysomelidae</taxon>
        <taxon>Galerucinae</taxon>
        <taxon>Alticini</taxon>
        <taxon>Psylliodes</taxon>
    </lineage>
</organism>
<dbReference type="PANTHER" id="PTHR20982:SF3">
    <property type="entry name" value="MITOCHONDRIAL RIBOSOME RECYCLING FACTOR PSEUDO 1"/>
    <property type="match status" value="1"/>
</dbReference>
<dbReference type="Gene3D" id="1.10.132.20">
    <property type="entry name" value="Ribosome-recycling factor"/>
    <property type="match status" value="1"/>
</dbReference>
<dbReference type="GO" id="GO:0005739">
    <property type="term" value="C:mitochondrion"/>
    <property type="evidence" value="ECO:0007669"/>
    <property type="project" value="TreeGrafter"/>
</dbReference>
<dbReference type="SUPFAM" id="SSF55194">
    <property type="entry name" value="Ribosome recycling factor, RRF"/>
    <property type="match status" value="1"/>
</dbReference>
<dbReference type="FunFam" id="3.30.1360.40:FF:000001">
    <property type="entry name" value="Ribosome-recycling factor"/>
    <property type="match status" value="1"/>
</dbReference>
<accession>A0A9P0G7U2</accession>
<feature type="domain" description="Ribosome recycling factor" evidence="5">
    <location>
        <begin position="100"/>
        <end position="260"/>
    </location>
</feature>
<protein>
    <recommendedName>
        <fullName evidence="2">Ribosome-recycling factor, mitochondrial</fullName>
    </recommendedName>
    <alternativeName>
        <fullName evidence="4">Ribosome-releasing factor, mitochondrial</fullName>
    </alternativeName>
</protein>
<evidence type="ECO:0000256" key="4">
    <source>
        <dbReference type="ARBA" id="ARBA00033107"/>
    </source>
</evidence>
<evidence type="ECO:0000313" key="6">
    <source>
        <dbReference type="EMBL" id="CAH1101151.1"/>
    </source>
</evidence>
<dbReference type="AlphaFoldDB" id="A0A9P0G7U2"/>
<keyword evidence="7" id="KW-1185">Reference proteome</keyword>
<dbReference type="PANTHER" id="PTHR20982">
    <property type="entry name" value="RIBOSOME RECYCLING FACTOR"/>
    <property type="match status" value="1"/>
</dbReference>
<keyword evidence="3" id="KW-0648">Protein biosynthesis</keyword>
<dbReference type="InterPro" id="IPR023584">
    <property type="entry name" value="Ribosome_recyc_fac_dom"/>
</dbReference>